<evidence type="ECO:0000256" key="5">
    <source>
        <dbReference type="ARBA" id="ARBA00022842"/>
    </source>
</evidence>
<comment type="cofactor">
    <cofactor evidence="1">
        <name>Mg(2+)</name>
        <dbReference type="ChEBI" id="CHEBI:18420"/>
    </cofactor>
</comment>
<evidence type="ECO:0000313" key="11">
    <source>
        <dbReference type="EMBL" id="QED36311.1"/>
    </source>
</evidence>
<dbReference type="KEGG" id="anp:FK178_00570"/>
<evidence type="ECO:0000256" key="8">
    <source>
        <dbReference type="ARBA" id="ARBA00047683"/>
    </source>
</evidence>
<comment type="subunit">
    <text evidence="2">Heterotetramer consisting of two non-identical subunits: a beta subunit (TrpG) and a large alpha subunit (TrpE).</text>
</comment>
<dbReference type="Gene3D" id="3.60.120.10">
    <property type="entry name" value="Anthranilate synthase"/>
    <property type="match status" value="1"/>
</dbReference>
<evidence type="ECO:0000256" key="4">
    <source>
        <dbReference type="ARBA" id="ARBA00022723"/>
    </source>
</evidence>
<dbReference type="PRINTS" id="PR00095">
    <property type="entry name" value="ANTSNTHASEI"/>
</dbReference>
<dbReference type="PANTHER" id="PTHR11236">
    <property type="entry name" value="AMINOBENZOATE/ANTHRANILATE SYNTHASE"/>
    <property type="match status" value="1"/>
</dbReference>
<dbReference type="GO" id="GO:0000162">
    <property type="term" value="P:L-tryptophan biosynthetic process"/>
    <property type="evidence" value="ECO:0007669"/>
    <property type="project" value="TreeGrafter"/>
</dbReference>
<comment type="catalytic activity">
    <reaction evidence="8">
        <text>chorismate + L-glutamine = anthranilate + pyruvate + L-glutamate + H(+)</text>
        <dbReference type="Rhea" id="RHEA:21732"/>
        <dbReference type="ChEBI" id="CHEBI:15361"/>
        <dbReference type="ChEBI" id="CHEBI:15378"/>
        <dbReference type="ChEBI" id="CHEBI:16567"/>
        <dbReference type="ChEBI" id="CHEBI:29748"/>
        <dbReference type="ChEBI" id="CHEBI:29985"/>
        <dbReference type="ChEBI" id="CHEBI:58359"/>
        <dbReference type="EC" id="4.1.3.27"/>
    </reaction>
</comment>
<feature type="domain" description="Anthranilate synthase component I N-terminal" evidence="10">
    <location>
        <begin position="14"/>
        <end position="159"/>
    </location>
</feature>
<evidence type="ECO:0000256" key="3">
    <source>
        <dbReference type="ARBA" id="ARBA00020653"/>
    </source>
</evidence>
<name>A0A5B8YFH0_9FLAO</name>
<dbReference type="InterPro" id="IPR015890">
    <property type="entry name" value="Chorismate_C"/>
</dbReference>
<dbReference type="PANTHER" id="PTHR11236:SF48">
    <property type="entry name" value="ISOCHORISMATE SYNTHASE MENF"/>
    <property type="match status" value="1"/>
</dbReference>
<dbReference type="EMBL" id="CP042476">
    <property type="protein sequence ID" value="QED36311.1"/>
    <property type="molecule type" value="Genomic_DNA"/>
</dbReference>
<dbReference type="Pfam" id="PF04715">
    <property type="entry name" value="Anth_synt_I_N"/>
    <property type="match status" value="1"/>
</dbReference>
<keyword evidence="12" id="KW-1185">Reference proteome</keyword>
<keyword evidence="6" id="KW-0456">Lyase</keyword>
<dbReference type="InterPro" id="IPR005801">
    <property type="entry name" value="ADC_synthase"/>
</dbReference>
<evidence type="ECO:0000256" key="6">
    <source>
        <dbReference type="ARBA" id="ARBA00023239"/>
    </source>
</evidence>
<reference evidence="11 12" key="1">
    <citation type="submission" date="2019-08" db="EMBL/GenBank/DDBJ databases">
        <title>Antarcticibacterium arcticum sp. nov., a bacterium isolated from marine sediment of the Canadian Beaufort Sea.</title>
        <authorList>
            <person name="Lee Y.M."/>
            <person name="Baek K."/>
            <person name="Lee D.-H."/>
            <person name="Shin S.C."/>
            <person name="Jin Y.K."/>
            <person name="Park Y."/>
        </authorList>
    </citation>
    <scope>NUCLEOTIDE SEQUENCE [LARGE SCALE GENOMIC DNA]</scope>
    <source>
        <strain evidence="11 12">PAMC 28998</strain>
    </source>
</reference>
<evidence type="ECO:0000256" key="2">
    <source>
        <dbReference type="ARBA" id="ARBA00011575"/>
    </source>
</evidence>
<evidence type="ECO:0000259" key="9">
    <source>
        <dbReference type="Pfam" id="PF00425"/>
    </source>
</evidence>
<evidence type="ECO:0000256" key="1">
    <source>
        <dbReference type="ARBA" id="ARBA00001946"/>
    </source>
</evidence>
<dbReference type="GO" id="GO:0046872">
    <property type="term" value="F:metal ion binding"/>
    <property type="evidence" value="ECO:0007669"/>
    <property type="project" value="UniProtKB-KW"/>
</dbReference>
<evidence type="ECO:0000259" key="10">
    <source>
        <dbReference type="Pfam" id="PF04715"/>
    </source>
</evidence>
<feature type="domain" description="Chorismate-utilising enzyme C-terminal" evidence="9">
    <location>
        <begin position="200"/>
        <end position="450"/>
    </location>
</feature>
<dbReference type="InterPro" id="IPR019999">
    <property type="entry name" value="Anth_synth_I-like"/>
</dbReference>
<keyword evidence="5" id="KW-0460">Magnesium</keyword>
<proteinExistence type="predicted"/>
<dbReference type="SUPFAM" id="SSF56322">
    <property type="entry name" value="ADC synthase"/>
    <property type="match status" value="1"/>
</dbReference>
<dbReference type="InterPro" id="IPR006805">
    <property type="entry name" value="Anth_synth_I_N"/>
</dbReference>
<dbReference type="RefSeq" id="WP_146829998.1">
    <property type="nucleotide sequence ID" value="NZ_CP042476.1"/>
</dbReference>
<comment type="function">
    <text evidence="7">Part of a heterotetrameric complex that catalyzes the two-step biosynthesis of anthranilate, an intermediate in the biosynthesis of L-tryptophan. In the first step, the glutamine-binding beta subunit (TrpG) of anthranilate synthase (AS) provides the glutamine amidotransferase activity which generates ammonia as a substrate that, along with chorismate, is used in the second step, catalyzed by the large alpha subunit of AS (TrpE) to produce anthranilate. In the absence of TrpG, TrpE can synthesize anthranilate directly from chorismate and high concentrations of ammonia.</text>
</comment>
<dbReference type="Proteomes" id="UP000321954">
    <property type="component" value="Chromosome"/>
</dbReference>
<sequence length="464" mass="52426">MYKLTTTYKKLLADTFTPVSVYLKVRDKYPNSLLLESSDYHASDNSFSYICCNPIASIKVDGGIITESFPDGTSKRTEITPGINIPEVINEFSLKFETSNSGFKFINNGLFGYIAYDGVKYFEKVSITKKEGDLQLPDIYYAVYQNIIAINHFNNEAYIFDHNHNSNSQLEEIEQFLKVKTFATYNFRRQEEPVSNLTDAEFRENVSLSKKHCQRGDVFQLVLSRRFSQSFKGDEFNVYRALRNVNPSPYLFYFDYGNFKIFGSSPEAQLVVKGDLAEIHPIAGTFKRTGNDEQDAELAKQLAADKKENAEHVMLVDLARNDLSRHSSGVKVEKYREIQFFSHVIHLVSKVTGIKNNKTSTMQVVADTFPAGTLSGAPKHSAMTLIEKYENVNRSAYGGAIGFMDFEGNFNHAIIIRSFVSKNHQLHYQAGAGIVSGSNEENELQEVYNKLGALTKAMELAEEI</sequence>
<evidence type="ECO:0000313" key="12">
    <source>
        <dbReference type="Proteomes" id="UP000321954"/>
    </source>
</evidence>
<accession>A0A5B8YFH0</accession>
<organism evidence="11 12">
    <name type="scientific">Antarcticibacterium arcticum</name>
    <dbReference type="NCBI Taxonomy" id="2585771"/>
    <lineage>
        <taxon>Bacteria</taxon>
        <taxon>Pseudomonadati</taxon>
        <taxon>Bacteroidota</taxon>
        <taxon>Flavobacteriia</taxon>
        <taxon>Flavobacteriales</taxon>
        <taxon>Flavobacteriaceae</taxon>
        <taxon>Antarcticibacterium</taxon>
    </lineage>
</organism>
<gene>
    <name evidence="11" type="ORF">FK178_00570</name>
</gene>
<evidence type="ECO:0000256" key="7">
    <source>
        <dbReference type="ARBA" id="ARBA00025634"/>
    </source>
</evidence>
<dbReference type="OrthoDB" id="9803598at2"/>
<dbReference type="Pfam" id="PF00425">
    <property type="entry name" value="Chorismate_bind"/>
    <property type="match status" value="1"/>
</dbReference>
<dbReference type="AlphaFoldDB" id="A0A5B8YFH0"/>
<protein>
    <recommendedName>
        <fullName evidence="3">Anthranilate synthase component 1</fullName>
    </recommendedName>
</protein>
<dbReference type="GO" id="GO:0004049">
    <property type="term" value="F:anthranilate synthase activity"/>
    <property type="evidence" value="ECO:0007669"/>
    <property type="project" value="UniProtKB-EC"/>
</dbReference>
<keyword evidence="4" id="KW-0479">Metal-binding</keyword>